<accession>A0A6A6X6E1</accession>
<proteinExistence type="predicted"/>
<organism evidence="1 2">
    <name type="scientific">Melanomma pulvis-pyrius CBS 109.77</name>
    <dbReference type="NCBI Taxonomy" id="1314802"/>
    <lineage>
        <taxon>Eukaryota</taxon>
        <taxon>Fungi</taxon>
        <taxon>Dikarya</taxon>
        <taxon>Ascomycota</taxon>
        <taxon>Pezizomycotina</taxon>
        <taxon>Dothideomycetes</taxon>
        <taxon>Pleosporomycetidae</taxon>
        <taxon>Pleosporales</taxon>
        <taxon>Melanommataceae</taxon>
        <taxon>Melanomma</taxon>
    </lineage>
</organism>
<evidence type="ECO:0000313" key="1">
    <source>
        <dbReference type="EMBL" id="KAF2791902.1"/>
    </source>
</evidence>
<dbReference type="AlphaFoldDB" id="A0A6A6X6E1"/>
<reference evidence="1" key="1">
    <citation type="journal article" date="2020" name="Stud. Mycol.">
        <title>101 Dothideomycetes genomes: a test case for predicting lifestyles and emergence of pathogens.</title>
        <authorList>
            <person name="Haridas S."/>
            <person name="Albert R."/>
            <person name="Binder M."/>
            <person name="Bloem J."/>
            <person name="Labutti K."/>
            <person name="Salamov A."/>
            <person name="Andreopoulos B."/>
            <person name="Baker S."/>
            <person name="Barry K."/>
            <person name="Bills G."/>
            <person name="Bluhm B."/>
            <person name="Cannon C."/>
            <person name="Castanera R."/>
            <person name="Culley D."/>
            <person name="Daum C."/>
            <person name="Ezra D."/>
            <person name="Gonzalez J."/>
            <person name="Henrissat B."/>
            <person name="Kuo A."/>
            <person name="Liang C."/>
            <person name="Lipzen A."/>
            <person name="Lutzoni F."/>
            <person name="Magnuson J."/>
            <person name="Mondo S."/>
            <person name="Nolan M."/>
            <person name="Ohm R."/>
            <person name="Pangilinan J."/>
            <person name="Park H.-J."/>
            <person name="Ramirez L."/>
            <person name="Alfaro M."/>
            <person name="Sun H."/>
            <person name="Tritt A."/>
            <person name="Yoshinaga Y."/>
            <person name="Zwiers L.-H."/>
            <person name="Turgeon B."/>
            <person name="Goodwin S."/>
            <person name="Spatafora J."/>
            <person name="Crous P."/>
            <person name="Grigoriev I."/>
        </authorList>
    </citation>
    <scope>NUCLEOTIDE SEQUENCE</scope>
    <source>
        <strain evidence="1">CBS 109.77</strain>
    </source>
</reference>
<evidence type="ECO:0000313" key="2">
    <source>
        <dbReference type="Proteomes" id="UP000799757"/>
    </source>
</evidence>
<keyword evidence="2" id="KW-1185">Reference proteome</keyword>
<gene>
    <name evidence="1" type="ORF">K505DRAFT_60156</name>
</gene>
<sequence length="149" mass="16922">MRRVRWTLRLTESFCERDGSRARKDFPLRRCTLNEIAGLNLAAHRGPIRATTKTPLPATPNIYTRSRESLLSRPDLHSCTPQTCTSQEPCRCSEPLFHGNPIKEPEASLNLVSDRTLCVWSLTGPIMLIAKLPFFLPDSSKEQFRRSLA</sequence>
<dbReference type="EMBL" id="MU001996">
    <property type="protein sequence ID" value="KAF2791902.1"/>
    <property type="molecule type" value="Genomic_DNA"/>
</dbReference>
<protein>
    <submittedName>
        <fullName evidence="1">Uncharacterized protein</fullName>
    </submittedName>
</protein>
<dbReference type="Proteomes" id="UP000799757">
    <property type="component" value="Unassembled WGS sequence"/>
</dbReference>
<name>A0A6A6X6E1_9PLEO</name>